<gene>
    <name evidence="1" type="ORF">PAL_GLEAN10013051</name>
</gene>
<evidence type="ECO:0000313" key="1">
    <source>
        <dbReference type="EMBL" id="ELK10563.1"/>
    </source>
</evidence>
<dbReference type="AlphaFoldDB" id="L5KJ62"/>
<name>L5KJ62_PTEAL</name>
<sequence length="91" mass="10124">MAGRFPANAQTQARYSWVTAGARGYMGLSTEAKGRALKSRVTLSRGLRGVFNINSVSVTLGEQTPEKWNCVLVYLNCRCFLSRTLACEREF</sequence>
<reference evidence="2" key="1">
    <citation type="journal article" date="2013" name="Science">
        <title>Comparative analysis of bat genomes provides insight into the evolution of flight and immunity.</title>
        <authorList>
            <person name="Zhang G."/>
            <person name="Cowled C."/>
            <person name="Shi Z."/>
            <person name="Huang Z."/>
            <person name="Bishop-Lilly K.A."/>
            <person name="Fang X."/>
            <person name="Wynne J.W."/>
            <person name="Xiong Z."/>
            <person name="Baker M.L."/>
            <person name="Zhao W."/>
            <person name="Tachedjian M."/>
            <person name="Zhu Y."/>
            <person name="Zhou P."/>
            <person name="Jiang X."/>
            <person name="Ng J."/>
            <person name="Yang L."/>
            <person name="Wu L."/>
            <person name="Xiao J."/>
            <person name="Feng Y."/>
            <person name="Chen Y."/>
            <person name="Sun X."/>
            <person name="Zhang Y."/>
            <person name="Marsh G.A."/>
            <person name="Crameri G."/>
            <person name="Broder C.C."/>
            <person name="Frey K.G."/>
            <person name="Wang L.F."/>
            <person name="Wang J."/>
        </authorList>
    </citation>
    <scope>NUCLEOTIDE SEQUENCE [LARGE SCALE GENOMIC DNA]</scope>
</reference>
<evidence type="ECO:0000313" key="2">
    <source>
        <dbReference type="Proteomes" id="UP000010552"/>
    </source>
</evidence>
<organism evidence="1 2">
    <name type="scientific">Pteropus alecto</name>
    <name type="common">Black flying fox</name>
    <dbReference type="NCBI Taxonomy" id="9402"/>
    <lineage>
        <taxon>Eukaryota</taxon>
        <taxon>Metazoa</taxon>
        <taxon>Chordata</taxon>
        <taxon>Craniata</taxon>
        <taxon>Vertebrata</taxon>
        <taxon>Euteleostomi</taxon>
        <taxon>Mammalia</taxon>
        <taxon>Eutheria</taxon>
        <taxon>Laurasiatheria</taxon>
        <taxon>Chiroptera</taxon>
        <taxon>Yinpterochiroptera</taxon>
        <taxon>Pteropodoidea</taxon>
        <taxon>Pteropodidae</taxon>
        <taxon>Pteropodinae</taxon>
        <taxon>Pteropus</taxon>
    </lineage>
</organism>
<proteinExistence type="predicted"/>
<protein>
    <submittedName>
        <fullName evidence="1">Uncharacterized protein</fullName>
    </submittedName>
</protein>
<accession>L5KJ62</accession>
<keyword evidence="2" id="KW-1185">Reference proteome</keyword>
<dbReference type="InParanoid" id="L5KJ62"/>
<dbReference type="Proteomes" id="UP000010552">
    <property type="component" value="Unassembled WGS sequence"/>
</dbReference>
<dbReference type="EMBL" id="KB030727">
    <property type="protein sequence ID" value="ELK10563.1"/>
    <property type="molecule type" value="Genomic_DNA"/>
</dbReference>